<dbReference type="EMBL" id="LK032046">
    <property type="protein sequence ID" value="CDY14737.1"/>
    <property type="molecule type" value="Genomic_DNA"/>
</dbReference>
<dbReference type="AlphaFoldDB" id="A0A078FPE4"/>
<dbReference type="Proteomes" id="UP000028999">
    <property type="component" value="Unassembled WGS sequence"/>
</dbReference>
<name>A0A078FPE4_BRANA</name>
<keyword evidence="2" id="KW-1185">Reference proteome</keyword>
<protein>
    <submittedName>
        <fullName evidence="1">BnaC05g19940D protein</fullName>
    </submittedName>
</protein>
<accession>A0A078FPE4</accession>
<evidence type="ECO:0000313" key="2">
    <source>
        <dbReference type="Proteomes" id="UP000028999"/>
    </source>
</evidence>
<organism evidence="1 2">
    <name type="scientific">Brassica napus</name>
    <name type="common">Rape</name>
    <dbReference type="NCBI Taxonomy" id="3708"/>
    <lineage>
        <taxon>Eukaryota</taxon>
        <taxon>Viridiplantae</taxon>
        <taxon>Streptophyta</taxon>
        <taxon>Embryophyta</taxon>
        <taxon>Tracheophyta</taxon>
        <taxon>Spermatophyta</taxon>
        <taxon>Magnoliopsida</taxon>
        <taxon>eudicotyledons</taxon>
        <taxon>Gunneridae</taxon>
        <taxon>Pentapetalae</taxon>
        <taxon>rosids</taxon>
        <taxon>malvids</taxon>
        <taxon>Brassicales</taxon>
        <taxon>Brassicaceae</taxon>
        <taxon>Brassiceae</taxon>
        <taxon>Brassica</taxon>
    </lineage>
</organism>
<gene>
    <name evidence="1" type="primary">BnaC05g19940D</name>
    <name evidence="1" type="ORF">GSBRNA2T00084578001</name>
</gene>
<sequence length="39" mass="4378">MVYGTMIDDKTVLISESTKEIIPNILFGNNGHENNHMSN</sequence>
<dbReference type="Gramene" id="CDY14737">
    <property type="protein sequence ID" value="CDY14737"/>
    <property type="gene ID" value="GSBRNA2T00084578001"/>
</dbReference>
<evidence type="ECO:0000313" key="1">
    <source>
        <dbReference type="EMBL" id="CDY14737.1"/>
    </source>
</evidence>
<proteinExistence type="predicted"/>
<reference evidence="1 2" key="1">
    <citation type="journal article" date="2014" name="Science">
        <title>Plant genetics. Early allopolyploid evolution in the post-Neolithic Brassica napus oilseed genome.</title>
        <authorList>
            <person name="Chalhoub B."/>
            <person name="Denoeud F."/>
            <person name="Liu S."/>
            <person name="Parkin I.A."/>
            <person name="Tang H."/>
            <person name="Wang X."/>
            <person name="Chiquet J."/>
            <person name="Belcram H."/>
            <person name="Tong C."/>
            <person name="Samans B."/>
            <person name="Correa M."/>
            <person name="Da Silva C."/>
            <person name="Just J."/>
            <person name="Falentin C."/>
            <person name="Koh C.S."/>
            <person name="Le Clainche I."/>
            <person name="Bernard M."/>
            <person name="Bento P."/>
            <person name="Noel B."/>
            <person name="Labadie K."/>
            <person name="Alberti A."/>
            <person name="Charles M."/>
            <person name="Arnaud D."/>
            <person name="Guo H."/>
            <person name="Daviaud C."/>
            <person name="Alamery S."/>
            <person name="Jabbari K."/>
            <person name="Zhao M."/>
            <person name="Edger P.P."/>
            <person name="Chelaifa H."/>
            <person name="Tack D."/>
            <person name="Lassalle G."/>
            <person name="Mestiri I."/>
            <person name="Schnel N."/>
            <person name="Le Paslier M.C."/>
            <person name="Fan G."/>
            <person name="Renault V."/>
            <person name="Bayer P.E."/>
            <person name="Golicz A.A."/>
            <person name="Manoli S."/>
            <person name="Lee T.H."/>
            <person name="Thi V.H."/>
            <person name="Chalabi S."/>
            <person name="Hu Q."/>
            <person name="Fan C."/>
            <person name="Tollenaere R."/>
            <person name="Lu Y."/>
            <person name="Battail C."/>
            <person name="Shen J."/>
            <person name="Sidebottom C.H."/>
            <person name="Wang X."/>
            <person name="Canaguier A."/>
            <person name="Chauveau A."/>
            <person name="Berard A."/>
            <person name="Deniot G."/>
            <person name="Guan M."/>
            <person name="Liu Z."/>
            <person name="Sun F."/>
            <person name="Lim Y.P."/>
            <person name="Lyons E."/>
            <person name="Town C.D."/>
            <person name="Bancroft I."/>
            <person name="Wang X."/>
            <person name="Meng J."/>
            <person name="Ma J."/>
            <person name="Pires J.C."/>
            <person name="King G.J."/>
            <person name="Brunel D."/>
            <person name="Delourme R."/>
            <person name="Renard M."/>
            <person name="Aury J.M."/>
            <person name="Adams K.L."/>
            <person name="Batley J."/>
            <person name="Snowdon R.J."/>
            <person name="Tost J."/>
            <person name="Edwards D."/>
            <person name="Zhou Y."/>
            <person name="Hua W."/>
            <person name="Sharpe A.G."/>
            <person name="Paterson A.H."/>
            <person name="Guan C."/>
            <person name="Wincker P."/>
        </authorList>
    </citation>
    <scope>NUCLEOTIDE SEQUENCE [LARGE SCALE GENOMIC DNA]</scope>
    <source>
        <strain evidence="2">cv. Darmor-bzh</strain>
    </source>
</reference>
<dbReference type="PaxDb" id="3708-A0A078FPE4"/>